<dbReference type="InterPro" id="IPR015927">
    <property type="entry name" value="Peptidase_S24_S26A/B/C"/>
</dbReference>
<dbReference type="STRING" id="1385369.N825_25285"/>
<dbReference type="CDD" id="cd06529">
    <property type="entry name" value="S24_LexA-like"/>
    <property type="match status" value="1"/>
</dbReference>
<dbReference type="InterPro" id="IPR039418">
    <property type="entry name" value="LexA-like"/>
</dbReference>
<evidence type="ECO:0000313" key="3">
    <source>
        <dbReference type="Proteomes" id="UP000019486"/>
    </source>
</evidence>
<dbReference type="InterPro" id="IPR036286">
    <property type="entry name" value="LexA/Signal_pep-like_sf"/>
</dbReference>
<organism evidence="2 3">
    <name type="scientific">Skermanella stibiiresistens SB22</name>
    <dbReference type="NCBI Taxonomy" id="1385369"/>
    <lineage>
        <taxon>Bacteria</taxon>
        <taxon>Pseudomonadati</taxon>
        <taxon>Pseudomonadota</taxon>
        <taxon>Alphaproteobacteria</taxon>
        <taxon>Rhodospirillales</taxon>
        <taxon>Azospirillaceae</taxon>
        <taxon>Skermanella</taxon>
    </lineage>
</organism>
<dbReference type="Gene3D" id="2.10.109.10">
    <property type="entry name" value="Umud Fragment, subunit A"/>
    <property type="match status" value="1"/>
</dbReference>
<dbReference type="SUPFAM" id="SSF51306">
    <property type="entry name" value="LexA/Signal peptidase"/>
    <property type="match status" value="1"/>
</dbReference>
<proteinExistence type="predicted"/>
<comment type="caution">
    <text evidence="2">The sequence shown here is derived from an EMBL/GenBank/DDBJ whole genome shotgun (WGS) entry which is preliminary data.</text>
</comment>
<keyword evidence="3" id="KW-1185">Reference proteome</keyword>
<reference evidence="2 3" key="1">
    <citation type="submission" date="2013-08" db="EMBL/GenBank/DDBJ databases">
        <title>The genome sequence of Skermanella stibiiresistens.</title>
        <authorList>
            <person name="Zhu W."/>
            <person name="Wang G."/>
        </authorList>
    </citation>
    <scope>NUCLEOTIDE SEQUENCE [LARGE SCALE GENOMIC DNA]</scope>
    <source>
        <strain evidence="2 3">SB22</strain>
    </source>
</reference>
<dbReference type="Pfam" id="PF00717">
    <property type="entry name" value="Peptidase_S24"/>
    <property type="match status" value="1"/>
</dbReference>
<dbReference type="AlphaFoldDB" id="W9GS87"/>
<dbReference type="EMBL" id="AVFL01000036">
    <property type="protein sequence ID" value="EWY36750.1"/>
    <property type="molecule type" value="Genomic_DNA"/>
</dbReference>
<dbReference type="Proteomes" id="UP000019486">
    <property type="component" value="Unassembled WGS sequence"/>
</dbReference>
<evidence type="ECO:0000259" key="1">
    <source>
        <dbReference type="Pfam" id="PF00717"/>
    </source>
</evidence>
<gene>
    <name evidence="2" type="ORF">N825_25285</name>
</gene>
<sequence length="95" mass="10563">MELAGVADPWATFVPDDSMEPKYSAGDKVIVHPNRLPTPGKPIVVLDMENQAIIRLFVKLTEGQLTVRQLTPDQEYEIPIDGIQGIYRICGSIEL</sequence>
<name>W9GS87_9PROT</name>
<dbReference type="RefSeq" id="WP_037460042.1">
    <property type="nucleotide sequence ID" value="NZ_AVFL01000036.1"/>
</dbReference>
<feature type="domain" description="Peptidase S24/S26A/S26B/S26C" evidence="1">
    <location>
        <begin position="12"/>
        <end position="73"/>
    </location>
</feature>
<evidence type="ECO:0000313" key="2">
    <source>
        <dbReference type="EMBL" id="EWY36750.1"/>
    </source>
</evidence>
<protein>
    <recommendedName>
        <fullName evidence="1">Peptidase S24/S26A/S26B/S26C domain-containing protein</fullName>
    </recommendedName>
</protein>
<accession>W9GS87</accession>